<dbReference type="InterPro" id="IPR026516">
    <property type="entry name" value="THAP1/10"/>
</dbReference>
<evidence type="ECO:0000256" key="9">
    <source>
        <dbReference type="ARBA" id="ARBA00023163"/>
    </source>
</evidence>
<evidence type="ECO:0000256" key="10">
    <source>
        <dbReference type="ARBA" id="ARBA00023242"/>
    </source>
</evidence>
<dbReference type="GO" id="GO:0043565">
    <property type="term" value="F:sequence-specific DNA binding"/>
    <property type="evidence" value="ECO:0007669"/>
    <property type="project" value="InterPro"/>
</dbReference>
<evidence type="ECO:0000256" key="3">
    <source>
        <dbReference type="ARBA" id="ARBA00022723"/>
    </source>
</evidence>
<evidence type="ECO:0000313" key="14">
    <source>
        <dbReference type="EMBL" id="CAE1281053.1"/>
    </source>
</evidence>
<comment type="caution">
    <text evidence="14">The sequence shown here is derived from an EMBL/GenBank/DDBJ whole genome shotgun (WGS) entry which is preliminary data.</text>
</comment>
<dbReference type="PANTHER" id="PTHR46600:SF1">
    <property type="entry name" value="THAP DOMAIN-CONTAINING PROTEIN 1"/>
    <property type="match status" value="1"/>
</dbReference>
<dbReference type="OrthoDB" id="6423454at2759"/>
<dbReference type="PROSITE" id="PS50950">
    <property type="entry name" value="ZF_THAP"/>
    <property type="match status" value="1"/>
</dbReference>
<evidence type="ECO:0000256" key="7">
    <source>
        <dbReference type="ARBA" id="ARBA00023054"/>
    </source>
</evidence>
<dbReference type="Proteomes" id="UP000597762">
    <property type="component" value="Unassembled WGS sequence"/>
</dbReference>
<evidence type="ECO:0000256" key="6">
    <source>
        <dbReference type="ARBA" id="ARBA00023015"/>
    </source>
</evidence>
<keyword evidence="3" id="KW-0479">Metal-binding</keyword>
<dbReference type="GO" id="GO:0008270">
    <property type="term" value="F:zinc ion binding"/>
    <property type="evidence" value="ECO:0007669"/>
    <property type="project" value="UniProtKB-KW"/>
</dbReference>
<name>A0A812CW71_ACAPH</name>
<dbReference type="PANTHER" id="PTHR46600">
    <property type="entry name" value="THAP DOMAIN-CONTAINING"/>
    <property type="match status" value="1"/>
</dbReference>
<dbReference type="SMART" id="SM00980">
    <property type="entry name" value="THAP"/>
    <property type="match status" value="1"/>
</dbReference>
<dbReference type="InterPro" id="IPR038441">
    <property type="entry name" value="THAP_Znf_sf"/>
</dbReference>
<dbReference type="EMBL" id="CAHIKZ030002096">
    <property type="protein sequence ID" value="CAE1281053.1"/>
    <property type="molecule type" value="Genomic_DNA"/>
</dbReference>
<feature type="domain" description="THAP-type" evidence="13">
    <location>
        <begin position="1"/>
        <end position="85"/>
    </location>
</feature>
<keyword evidence="6" id="KW-0805">Transcription regulation</keyword>
<protein>
    <recommendedName>
        <fullName evidence="13">THAP-type domain-containing protein</fullName>
    </recommendedName>
</protein>
<accession>A0A812CW71</accession>
<dbReference type="InterPro" id="IPR006612">
    <property type="entry name" value="THAP_Znf"/>
</dbReference>
<keyword evidence="11" id="KW-0131">Cell cycle</keyword>
<evidence type="ECO:0000256" key="11">
    <source>
        <dbReference type="ARBA" id="ARBA00023306"/>
    </source>
</evidence>
<evidence type="ECO:0000256" key="5">
    <source>
        <dbReference type="ARBA" id="ARBA00022833"/>
    </source>
</evidence>
<evidence type="ECO:0000256" key="12">
    <source>
        <dbReference type="PROSITE-ProRule" id="PRU00309"/>
    </source>
</evidence>
<comment type="subcellular location">
    <subcellularLocation>
        <location evidence="1">Nucleus</location>
        <location evidence="1">Nucleoplasm</location>
    </subcellularLocation>
</comment>
<evidence type="ECO:0000256" key="4">
    <source>
        <dbReference type="ARBA" id="ARBA00022771"/>
    </source>
</evidence>
<dbReference type="GO" id="GO:0005654">
    <property type="term" value="C:nucleoplasm"/>
    <property type="evidence" value="ECO:0007669"/>
    <property type="project" value="UniProtKB-SubCell"/>
</dbReference>
<dbReference type="Gene3D" id="6.20.210.20">
    <property type="entry name" value="THAP domain"/>
    <property type="match status" value="1"/>
</dbReference>
<dbReference type="AlphaFoldDB" id="A0A812CW71"/>
<proteinExistence type="inferred from homology"/>
<reference evidence="14" key="1">
    <citation type="submission" date="2021-01" db="EMBL/GenBank/DDBJ databases">
        <authorList>
            <person name="Li R."/>
            <person name="Bekaert M."/>
        </authorList>
    </citation>
    <scope>NUCLEOTIDE SEQUENCE</scope>
    <source>
        <strain evidence="14">Farmed</strain>
    </source>
</reference>
<evidence type="ECO:0000256" key="1">
    <source>
        <dbReference type="ARBA" id="ARBA00004642"/>
    </source>
</evidence>
<evidence type="ECO:0000313" key="15">
    <source>
        <dbReference type="Proteomes" id="UP000597762"/>
    </source>
</evidence>
<keyword evidence="9" id="KW-0804">Transcription</keyword>
<keyword evidence="4 12" id="KW-0863">Zinc-finger</keyword>
<evidence type="ECO:0000256" key="8">
    <source>
        <dbReference type="ARBA" id="ARBA00023125"/>
    </source>
</evidence>
<organism evidence="14 15">
    <name type="scientific">Acanthosepion pharaonis</name>
    <name type="common">Pharaoh cuttlefish</name>
    <name type="synonym">Sepia pharaonis</name>
    <dbReference type="NCBI Taxonomy" id="158019"/>
    <lineage>
        <taxon>Eukaryota</taxon>
        <taxon>Metazoa</taxon>
        <taxon>Spiralia</taxon>
        <taxon>Lophotrochozoa</taxon>
        <taxon>Mollusca</taxon>
        <taxon>Cephalopoda</taxon>
        <taxon>Coleoidea</taxon>
        <taxon>Decapodiformes</taxon>
        <taxon>Sepiida</taxon>
        <taxon>Sepiina</taxon>
        <taxon>Sepiidae</taxon>
        <taxon>Acanthosepion</taxon>
    </lineage>
</organism>
<keyword evidence="10" id="KW-0539">Nucleus</keyword>
<dbReference type="SUPFAM" id="SSF57716">
    <property type="entry name" value="Glucocorticoid receptor-like (DNA-binding domain)"/>
    <property type="match status" value="1"/>
</dbReference>
<dbReference type="Pfam" id="PF05485">
    <property type="entry name" value="THAP"/>
    <property type="match status" value="1"/>
</dbReference>
<evidence type="ECO:0000256" key="2">
    <source>
        <dbReference type="ARBA" id="ARBA00006177"/>
    </source>
</evidence>
<keyword evidence="5" id="KW-0862">Zinc</keyword>
<evidence type="ECO:0000259" key="13">
    <source>
        <dbReference type="PROSITE" id="PS50950"/>
    </source>
</evidence>
<comment type="similarity">
    <text evidence="2">Belongs to the THAP1 family.</text>
</comment>
<gene>
    <name evidence="14" type="ORF">SPHA_42667</name>
</gene>
<keyword evidence="7" id="KW-0175">Coiled coil</keyword>
<keyword evidence="8 12" id="KW-0238">DNA-binding</keyword>
<keyword evidence="15" id="KW-1185">Reference proteome</keyword>
<sequence>MVKSCAAPNCKNRADKSLKKGVTFHLFPRNSRKRQKWLKQMTECSLSTWQPSAFSVICSEHFEDTSFRYLNGKRLVKDEAFPTKFSFSKEKPEIAQLSPGLPIKMSFTPTETDALIDKLTKVDHEFNNSMEFSDSDQTTSDKQDHLNSIVSAYGQDFVITEQSSQVDLEKSGDLAVDIMFEVANFPKSSEQIIYPTEANLSKEGISQFIEKVHLEILFPRHEYSKKSLTSFPLKQ</sequence>